<dbReference type="InterPro" id="IPR039656">
    <property type="entry name" value="SYNRG"/>
</dbReference>
<protein>
    <recommendedName>
        <fullName evidence="1">Synergin gamma C-terminal domain-containing protein</fullName>
    </recommendedName>
</protein>
<proteinExistence type="predicted"/>
<accession>A0A8D0DXL7</accession>
<dbReference type="OMA" id="DIEIIWN"/>
<evidence type="ECO:0000259" key="1">
    <source>
        <dbReference type="Pfam" id="PF25999"/>
    </source>
</evidence>
<evidence type="ECO:0000313" key="2">
    <source>
        <dbReference type="Ensembl" id="ENSSMRP00000023337.1"/>
    </source>
</evidence>
<dbReference type="Pfam" id="PF25999">
    <property type="entry name" value="SYNRG_C"/>
    <property type="match status" value="1"/>
</dbReference>
<reference evidence="2" key="1">
    <citation type="submission" date="2025-08" db="UniProtKB">
        <authorList>
            <consortium name="Ensembl"/>
        </authorList>
    </citation>
    <scope>IDENTIFICATION</scope>
</reference>
<name>A0A8D0DXL7_SALMN</name>
<evidence type="ECO:0000313" key="3">
    <source>
        <dbReference type="Proteomes" id="UP000694421"/>
    </source>
</evidence>
<dbReference type="AlphaFoldDB" id="A0A8D0DXL7"/>
<dbReference type="PANTHER" id="PTHR15463">
    <property type="entry name" value="AP1 GAMMA SUBUNIT BINDING PROTEIN 1"/>
    <property type="match status" value="1"/>
</dbReference>
<dbReference type="PANTHER" id="PTHR15463:SF2">
    <property type="entry name" value="SYNERGIN GAMMA"/>
    <property type="match status" value="1"/>
</dbReference>
<organism evidence="2 3">
    <name type="scientific">Salvator merianae</name>
    <name type="common">Argentine black and white tegu</name>
    <name type="synonym">Tupinambis merianae</name>
    <dbReference type="NCBI Taxonomy" id="96440"/>
    <lineage>
        <taxon>Eukaryota</taxon>
        <taxon>Metazoa</taxon>
        <taxon>Chordata</taxon>
        <taxon>Craniata</taxon>
        <taxon>Vertebrata</taxon>
        <taxon>Euteleostomi</taxon>
        <taxon>Lepidosauria</taxon>
        <taxon>Squamata</taxon>
        <taxon>Bifurcata</taxon>
        <taxon>Unidentata</taxon>
        <taxon>Episquamata</taxon>
        <taxon>Laterata</taxon>
        <taxon>Teiioidea</taxon>
        <taxon>Teiidae</taxon>
        <taxon>Salvator</taxon>
    </lineage>
</organism>
<reference evidence="2" key="2">
    <citation type="submission" date="2025-09" db="UniProtKB">
        <authorList>
            <consortium name="Ensembl"/>
        </authorList>
    </citation>
    <scope>IDENTIFICATION</scope>
</reference>
<feature type="domain" description="Synergin gamma C-terminal" evidence="1">
    <location>
        <begin position="7"/>
        <end position="172"/>
    </location>
</feature>
<dbReference type="GeneTree" id="ENSGT00390000010789"/>
<dbReference type="InterPro" id="IPR059024">
    <property type="entry name" value="SYNRG_C"/>
</dbReference>
<keyword evidence="3" id="KW-1185">Reference proteome</keyword>
<dbReference type="GO" id="GO:0030130">
    <property type="term" value="C:clathrin coat of trans-Golgi network vesicle"/>
    <property type="evidence" value="ECO:0007669"/>
    <property type="project" value="TreeGrafter"/>
</dbReference>
<dbReference type="Ensembl" id="ENSSMRT00000027321.1">
    <property type="protein sequence ID" value="ENSSMRP00000023337.1"/>
    <property type="gene ID" value="ENSSMRG00000018122.1"/>
</dbReference>
<dbReference type="Proteomes" id="UP000694421">
    <property type="component" value="Unplaced"/>
</dbReference>
<sequence>MKSEPAHLIRCLQQIHEVIRRANEIFADISQPSVCREVLLSEAGTTYILALSEVYQISRRLKDGLKARNLVNKQLQHRLHEVDLVWNNLLSFLVFGCSSSQMLLLMSSDSTDSSFLDPDQAPNHVCGICLAEVKHNPEVHSGNSHPVIFQGCCYHAGCANFWLNCVDCTLPRET</sequence>